<organism evidence="2 3">
    <name type="scientific">Effrenium voratum</name>
    <dbReference type="NCBI Taxonomy" id="2562239"/>
    <lineage>
        <taxon>Eukaryota</taxon>
        <taxon>Sar</taxon>
        <taxon>Alveolata</taxon>
        <taxon>Dinophyceae</taxon>
        <taxon>Suessiales</taxon>
        <taxon>Symbiodiniaceae</taxon>
        <taxon>Effrenium</taxon>
    </lineage>
</organism>
<keyword evidence="3" id="KW-1185">Reference proteome</keyword>
<evidence type="ECO:0000256" key="1">
    <source>
        <dbReference type="SAM" id="MobiDB-lite"/>
    </source>
</evidence>
<protein>
    <submittedName>
        <fullName evidence="2">Uncharacterized protein</fullName>
    </submittedName>
</protein>
<dbReference type="Proteomes" id="UP001178507">
    <property type="component" value="Unassembled WGS sequence"/>
</dbReference>
<feature type="compositionally biased region" description="Basic residues" evidence="1">
    <location>
        <begin position="26"/>
        <end position="38"/>
    </location>
</feature>
<comment type="caution">
    <text evidence="2">The sequence shown here is derived from an EMBL/GenBank/DDBJ whole genome shotgun (WGS) entry which is preliminary data.</text>
</comment>
<reference evidence="2" key="1">
    <citation type="submission" date="2023-08" db="EMBL/GenBank/DDBJ databases">
        <authorList>
            <person name="Chen Y."/>
            <person name="Shah S."/>
            <person name="Dougan E. K."/>
            <person name="Thang M."/>
            <person name="Chan C."/>
        </authorList>
    </citation>
    <scope>NUCLEOTIDE SEQUENCE</scope>
</reference>
<sequence length="72" mass="8160">MVIAAHKAIDTELKRPSKKNVVPVRERRRSSVIVKKHSTSSSNSLQKLSGLCRGMCCPNLLTRLQEKLQDMR</sequence>
<evidence type="ECO:0000313" key="3">
    <source>
        <dbReference type="Proteomes" id="UP001178507"/>
    </source>
</evidence>
<proteinExistence type="predicted"/>
<gene>
    <name evidence="2" type="ORF">EVOR1521_LOCUS14017</name>
</gene>
<dbReference type="EMBL" id="CAUJNA010001634">
    <property type="protein sequence ID" value="CAJ1388075.1"/>
    <property type="molecule type" value="Genomic_DNA"/>
</dbReference>
<accession>A0AA36IHW0</accession>
<feature type="region of interest" description="Disordered" evidence="1">
    <location>
        <begin position="19"/>
        <end position="45"/>
    </location>
</feature>
<evidence type="ECO:0000313" key="2">
    <source>
        <dbReference type="EMBL" id="CAJ1388075.1"/>
    </source>
</evidence>
<dbReference type="AlphaFoldDB" id="A0AA36IHW0"/>
<name>A0AA36IHW0_9DINO</name>